<sequence>MKNQKEKKKKKEKKKPYIPLRLNILFLCIFLLFSAIIVRLGILQIADGETYKGEVKKNNNETIGLAVPRGKIFDREGKPVVDNRPLRSITYTRLKGIKIEDMLKTAKDLANVLEIPDEDINKLTEIDKKDFWMLLNKEQAKEKVTKQDEENLRKKSIEGKELDKKIEELRRNRITEEELAELTLQDLKVLAIKSKMSSGYQMTPQIIKSDATEQEYARISENLADFPGVDATVDWERNYVNGDLFRSVLGNITSREEGLPKEHLDSYLVRGYNRNDRVGKSYIEQRYEDVLHGKKEEVTNITDKFGDIIKTETVSKGKSGNDLILTIDMELQKKVEESIEKNLRDFKGSEPLLDRAFVVMMDPKTGQILSMAGKKLVEKDGGTELEDFALGNIVTSYELGSAVKGATLLTGYQTGAIKPGDTFYDAPMNFKGTQAKKSWNVSGFGNINDLRALQVSSNVYMFHTALQIAGVNYVPNGSLDIKQTAFDTMRYYFKQFGLGVPTGIDLPNEITGQTRQKDTKPGFLLDFSIGQYDTYTPMQLAQYVSTIANGGYRMKPQIVQEIREQTTKAEDIGKVVQSLEPVVLNRVDMEKEYIERVKEGFRLVFQEGDGTGVRHFKNAPYKPAGKTGTAQTVYGGDNEIGRNAEGERIECYNITLVGYAPYDNPEVAFSVVVPWVNDDKSGINSLIGKDILDAYFDLKKQRINGESSNADISNQKQ</sequence>
<keyword evidence="9" id="KW-0573">Peptidoglycan synthesis</keyword>
<dbReference type="PANTHER" id="PTHR30627">
    <property type="entry name" value="PEPTIDOGLYCAN D,D-TRANSPEPTIDASE"/>
    <property type="match status" value="1"/>
</dbReference>
<feature type="domain" description="Penicillin-binding protein transpeptidase" evidence="16">
    <location>
        <begin position="357"/>
        <end position="692"/>
    </location>
</feature>
<comment type="pathway">
    <text evidence="3">Cell wall biogenesis; peptidoglycan biosynthesis.</text>
</comment>
<name>A0ABU6PGQ7_9BACI</name>
<accession>A0ABU6PGQ7</accession>
<comment type="catalytic activity">
    <reaction evidence="13">
        <text>Preferential cleavage: (Ac)2-L-Lys-D-Ala-|-D-Ala. Also transpeptidation of peptidyl-alanyl moieties that are N-acyl substituents of D-alanine.</text>
        <dbReference type="EC" id="3.4.16.4"/>
    </reaction>
</comment>
<dbReference type="Gene3D" id="3.90.1310.10">
    <property type="entry name" value="Penicillin-binding protein 2a (Domain 2)"/>
    <property type="match status" value="1"/>
</dbReference>
<evidence type="ECO:0000256" key="12">
    <source>
        <dbReference type="ARBA" id="ARBA00023316"/>
    </source>
</evidence>
<keyword evidence="7 15" id="KW-0812">Transmembrane</keyword>
<dbReference type="SUPFAM" id="SSF56519">
    <property type="entry name" value="Penicillin binding protein dimerisation domain"/>
    <property type="match status" value="1"/>
</dbReference>
<evidence type="ECO:0000256" key="4">
    <source>
        <dbReference type="ARBA" id="ARBA00007171"/>
    </source>
</evidence>
<keyword evidence="19" id="KW-1185">Reference proteome</keyword>
<evidence type="ECO:0000256" key="14">
    <source>
        <dbReference type="SAM" id="Coils"/>
    </source>
</evidence>
<evidence type="ECO:0000256" key="11">
    <source>
        <dbReference type="ARBA" id="ARBA00023136"/>
    </source>
</evidence>
<keyword evidence="12" id="KW-0961">Cell wall biogenesis/degradation</keyword>
<comment type="similarity">
    <text evidence="4">Belongs to the transpeptidase family.</text>
</comment>
<evidence type="ECO:0000259" key="16">
    <source>
        <dbReference type="Pfam" id="PF00905"/>
    </source>
</evidence>
<dbReference type="Gene3D" id="1.10.10.1230">
    <property type="entry name" value="Penicillin-binding protein, N-terminal non-catalytic domain, head sub-domain"/>
    <property type="match status" value="1"/>
</dbReference>
<dbReference type="EC" id="3.4.16.4" evidence="5"/>
<dbReference type="InterPro" id="IPR001460">
    <property type="entry name" value="PCN-bd_Tpept"/>
</dbReference>
<evidence type="ECO:0000256" key="1">
    <source>
        <dbReference type="ARBA" id="ARBA00004167"/>
    </source>
</evidence>
<feature type="transmembrane region" description="Helical" evidence="15">
    <location>
        <begin position="20"/>
        <end position="42"/>
    </location>
</feature>
<evidence type="ECO:0000256" key="10">
    <source>
        <dbReference type="ARBA" id="ARBA00022989"/>
    </source>
</evidence>
<evidence type="ECO:0000256" key="7">
    <source>
        <dbReference type="ARBA" id="ARBA00022692"/>
    </source>
</evidence>
<evidence type="ECO:0000256" key="8">
    <source>
        <dbReference type="ARBA" id="ARBA00022960"/>
    </source>
</evidence>
<evidence type="ECO:0000256" key="15">
    <source>
        <dbReference type="SAM" id="Phobius"/>
    </source>
</evidence>
<evidence type="ECO:0000259" key="17">
    <source>
        <dbReference type="Pfam" id="PF03717"/>
    </source>
</evidence>
<feature type="coiled-coil region" evidence="14">
    <location>
        <begin position="152"/>
        <end position="179"/>
    </location>
</feature>
<evidence type="ECO:0000313" key="18">
    <source>
        <dbReference type="EMBL" id="MED4680432.1"/>
    </source>
</evidence>
<dbReference type="InterPro" id="IPR005311">
    <property type="entry name" value="PBP_dimer"/>
</dbReference>
<reference evidence="18 19" key="1">
    <citation type="submission" date="2023-03" db="EMBL/GenBank/DDBJ databases">
        <title>Bacillus Genome Sequencing.</title>
        <authorList>
            <person name="Dunlap C."/>
        </authorList>
    </citation>
    <scope>NUCLEOTIDE SEQUENCE [LARGE SCALE GENOMIC DNA]</scope>
    <source>
        <strain evidence="18 19">NRS-319</strain>
    </source>
</reference>
<keyword evidence="14" id="KW-0175">Coiled coil</keyword>
<dbReference type="Gene3D" id="3.40.710.10">
    <property type="entry name" value="DD-peptidase/beta-lactamase superfamily"/>
    <property type="match status" value="1"/>
</dbReference>
<comment type="caution">
    <text evidence="18">The sequence shown here is derived from an EMBL/GenBank/DDBJ whole genome shotgun (WGS) entry which is preliminary data.</text>
</comment>
<organism evidence="18 19">
    <name type="scientific">Bacillus nitratireducens</name>
    <dbReference type="NCBI Taxonomy" id="2026193"/>
    <lineage>
        <taxon>Bacteria</taxon>
        <taxon>Bacillati</taxon>
        <taxon>Bacillota</taxon>
        <taxon>Bacilli</taxon>
        <taxon>Bacillales</taxon>
        <taxon>Bacillaceae</taxon>
        <taxon>Bacillus</taxon>
        <taxon>Bacillus cereus group</taxon>
    </lineage>
</organism>
<feature type="domain" description="Penicillin-binding protein dimerisation" evidence="17">
    <location>
        <begin position="67"/>
        <end position="311"/>
    </location>
</feature>
<dbReference type="Pfam" id="PF03717">
    <property type="entry name" value="PBP_dimer"/>
    <property type="match status" value="1"/>
</dbReference>
<comment type="subcellular location">
    <subcellularLocation>
        <location evidence="2">Cell membrane</location>
    </subcellularLocation>
    <subcellularLocation>
        <location evidence="1">Membrane</location>
        <topology evidence="1">Single-pass membrane protein</topology>
    </subcellularLocation>
</comment>
<protein>
    <recommendedName>
        <fullName evidence="5">serine-type D-Ala-D-Ala carboxypeptidase</fullName>
        <ecNumber evidence="5">3.4.16.4</ecNumber>
    </recommendedName>
</protein>
<evidence type="ECO:0000256" key="3">
    <source>
        <dbReference type="ARBA" id="ARBA00004752"/>
    </source>
</evidence>
<dbReference type="SUPFAM" id="SSF56601">
    <property type="entry name" value="beta-lactamase/transpeptidase-like"/>
    <property type="match status" value="1"/>
</dbReference>
<dbReference type="InterPro" id="IPR036138">
    <property type="entry name" value="PBP_dimer_sf"/>
</dbReference>
<proteinExistence type="inferred from homology"/>
<evidence type="ECO:0000256" key="2">
    <source>
        <dbReference type="ARBA" id="ARBA00004236"/>
    </source>
</evidence>
<keyword evidence="11 15" id="KW-0472">Membrane</keyword>
<evidence type="ECO:0000256" key="9">
    <source>
        <dbReference type="ARBA" id="ARBA00022984"/>
    </source>
</evidence>
<dbReference type="PANTHER" id="PTHR30627:SF2">
    <property type="entry name" value="PEPTIDOGLYCAN D,D-TRANSPEPTIDASE MRDA"/>
    <property type="match status" value="1"/>
</dbReference>
<keyword evidence="10 15" id="KW-1133">Transmembrane helix</keyword>
<keyword evidence="8" id="KW-0133">Cell shape</keyword>
<dbReference type="Proteomes" id="UP001336122">
    <property type="component" value="Unassembled WGS sequence"/>
</dbReference>
<evidence type="ECO:0000256" key="13">
    <source>
        <dbReference type="ARBA" id="ARBA00034000"/>
    </source>
</evidence>
<evidence type="ECO:0000256" key="5">
    <source>
        <dbReference type="ARBA" id="ARBA00012448"/>
    </source>
</evidence>
<keyword evidence="6" id="KW-1003">Cell membrane</keyword>
<evidence type="ECO:0000256" key="6">
    <source>
        <dbReference type="ARBA" id="ARBA00022475"/>
    </source>
</evidence>
<dbReference type="InterPro" id="IPR012338">
    <property type="entry name" value="Beta-lactam/transpept-like"/>
</dbReference>
<dbReference type="InterPro" id="IPR050515">
    <property type="entry name" value="Beta-lactam/transpept"/>
</dbReference>
<dbReference type="Pfam" id="PF00905">
    <property type="entry name" value="Transpeptidase"/>
    <property type="match status" value="1"/>
</dbReference>
<gene>
    <name evidence="18" type="ORF">P9485_21830</name>
</gene>
<evidence type="ECO:0000313" key="19">
    <source>
        <dbReference type="Proteomes" id="UP001336122"/>
    </source>
</evidence>
<dbReference type="EMBL" id="JARTIK010000024">
    <property type="protein sequence ID" value="MED4680432.1"/>
    <property type="molecule type" value="Genomic_DNA"/>
</dbReference>
<dbReference type="RefSeq" id="WP_098801012.1">
    <property type="nucleotide sequence ID" value="NZ_JARTIK010000024.1"/>
</dbReference>